<organism evidence="1 3">
    <name type="scientific">Rotaria sordida</name>
    <dbReference type="NCBI Taxonomy" id="392033"/>
    <lineage>
        <taxon>Eukaryota</taxon>
        <taxon>Metazoa</taxon>
        <taxon>Spiralia</taxon>
        <taxon>Gnathifera</taxon>
        <taxon>Rotifera</taxon>
        <taxon>Eurotatoria</taxon>
        <taxon>Bdelloidea</taxon>
        <taxon>Philodinida</taxon>
        <taxon>Philodinidae</taxon>
        <taxon>Rotaria</taxon>
    </lineage>
</organism>
<gene>
    <name evidence="2" type="ORF">OTI717_LOCUS7827</name>
    <name evidence="1" type="ORF">RFH988_LOCUS7801</name>
</gene>
<dbReference type="EMBL" id="CAJNOO010000251">
    <property type="protein sequence ID" value="CAF0877725.1"/>
    <property type="molecule type" value="Genomic_DNA"/>
</dbReference>
<evidence type="ECO:0000313" key="3">
    <source>
        <dbReference type="Proteomes" id="UP000663882"/>
    </source>
</evidence>
<dbReference type="InterPro" id="IPR018616">
    <property type="entry name" value="GUCD1"/>
</dbReference>
<proteinExistence type="predicted"/>
<protein>
    <recommendedName>
        <fullName evidence="4">Guanylyl cyclase</fullName>
    </recommendedName>
</protein>
<comment type="caution">
    <text evidence="1">The sequence shown here is derived from an EMBL/GenBank/DDBJ whole genome shotgun (WGS) entry which is preliminary data.</text>
</comment>
<dbReference type="OrthoDB" id="206796at2759"/>
<dbReference type="Proteomes" id="UP000663882">
    <property type="component" value="Unassembled WGS sequence"/>
</dbReference>
<dbReference type="Pfam" id="PF09778">
    <property type="entry name" value="Guanylate_cyc_2"/>
    <property type="match status" value="1"/>
</dbReference>
<dbReference type="Gene3D" id="3.90.70.10">
    <property type="entry name" value="Cysteine proteinases"/>
    <property type="match status" value="1"/>
</dbReference>
<reference evidence="1" key="1">
    <citation type="submission" date="2021-02" db="EMBL/GenBank/DDBJ databases">
        <authorList>
            <person name="Nowell W R."/>
        </authorList>
    </citation>
    <scope>NUCLEOTIDE SEQUENCE</scope>
</reference>
<dbReference type="AlphaFoldDB" id="A0A813XKY0"/>
<accession>A0A813XKY0</accession>
<dbReference type="EMBL" id="CAJOAX010000600">
    <property type="protein sequence ID" value="CAF3621395.1"/>
    <property type="molecule type" value="Genomic_DNA"/>
</dbReference>
<name>A0A813XKY0_9BILA</name>
<evidence type="ECO:0000313" key="2">
    <source>
        <dbReference type="EMBL" id="CAF3621395.1"/>
    </source>
</evidence>
<dbReference type="PANTHER" id="PTHR31400:SF1">
    <property type="entry name" value="PROTEIN GUCD1"/>
    <property type="match status" value="1"/>
</dbReference>
<evidence type="ECO:0000313" key="1">
    <source>
        <dbReference type="EMBL" id="CAF0877725.1"/>
    </source>
</evidence>
<dbReference type="Proteomes" id="UP000663823">
    <property type="component" value="Unassembled WGS sequence"/>
</dbReference>
<dbReference type="PANTHER" id="PTHR31400">
    <property type="entry name" value="GUANYLYL CYCLASE DOMAIN CONTAINING PROTEIN 1 GUCD1"/>
    <property type="match status" value="1"/>
</dbReference>
<evidence type="ECO:0008006" key="4">
    <source>
        <dbReference type="Google" id="ProtNLM"/>
    </source>
</evidence>
<sequence>MTFILPVKHLKQQSNWDCGITCLRMLIDYYHLDLSSFEYLLSSYECNESTWTIDLLHLLHQLNIHAILYTITIGCSSTYNNTPYYQTLIDKDRERVDKLFIKESSNVKLGSIDWLDLKKYLIEQRTPCLVLIDANKLECCTCKTTIFHQLIDKLVSKISSSYQGHYILVIGYITNENNDFIRYVDPGRNDEFCTTTKENFDLARKAFGTDEDIILCYKKDTI</sequence>